<feature type="region of interest" description="Disordered" evidence="1">
    <location>
        <begin position="128"/>
        <end position="147"/>
    </location>
</feature>
<sequence length="165" mass="17789">MRCFLDGSLAFELPVRFPLKLVGGNFGGRIWIPSSRAFLLSERCVKIMAMHSSKKGREEDYVVEFVIKGSNGYVPRGDSSVGCDSGRECADFATGVRSAVHVLESVYCSLSDASDGKVGSRATVADKITGSRASNSSHDCGFSNESCEVDDAPRFARSWGPYSPD</sequence>
<proteinExistence type="predicted"/>
<dbReference type="EMBL" id="CAUOFW020000837">
    <property type="protein sequence ID" value="CAK9137769.1"/>
    <property type="molecule type" value="Genomic_DNA"/>
</dbReference>
<dbReference type="Proteomes" id="UP001642360">
    <property type="component" value="Unassembled WGS sequence"/>
</dbReference>
<comment type="caution">
    <text evidence="2">The sequence shown here is derived from an EMBL/GenBank/DDBJ whole genome shotgun (WGS) entry which is preliminary data.</text>
</comment>
<feature type="compositionally biased region" description="Polar residues" evidence="1">
    <location>
        <begin position="131"/>
        <end position="146"/>
    </location>
</feature>
<keyword evidence="3" id="KW-1185">Reference proteome</keyword>
<evidence type="ECO:0000313" key="3">
    <source>
        <dbReference type="Proteomes" id="UP001642360"/>
    </source>
</evidence>
<dbReference type="AlphaFoldDB" id="A0ABC8R4B2"/>
<organism evidence="2 3">
    <name type="scientific">Ilex paraguariensis</name>
    <name type="common">yerba mate</name>
    <dbReference type="NCBI Taxonomy" id="185542"/>
    <lineage>
        <taxon>Eukaryota</taxon>
        <taxon>Viridiplantae</taxon>
        <taxon>Streptophyta</taxon>
        <taxon>Embryophyta</taxon>
        <taxon>Tracheophyta</taxon>
        <taxon>Spermatophyta</taxon>
        <taxon>Magnoliopsida</taxon>
        <taxon>eudicotyledons</taxon>
        <taxon>Gunneridae</taxon>
        <taxon>Pentapetalae</taxon>
        <taxon>asterids</taxon>
        <taxon>campanulids</taxon>
        <taxon>Aquifoliales</taxon>
        <taxon>Aquifoliaceae</taxon>
        <taxon>Ilex</taxon>
    </lineage>
</organism>
<accession>A0ABC8R4B2</accession>
<evidence type="ECO:0000256" key="1">
    <source>
        <dbReference type="SAM" id="MobiDB-lite"/>
    </source>
</evidence>
<name>A0ABC8R4B2_9AQUA</name>
<evidence type="ECO:0000313" key="2">
    <source>
        <dbReference type="EMBL" id="CAK9137769.1"/>
    </source>
</evidence>
<protein>
    <submittedName>
        <fullName evidence="2">Uncharacterized protein</fullName>
    </submittedName>
</protein>
<gene>
    <name evidence="2" type="ORF">ILEXP_LOCUS4806</name>
</gene>
<reference evidence="2 3" key="1">
    <citation type="submission" date="2024-02" db="EMBL/GenBank/DDBJ databases">
        <authorList>
            <person name="Vignale AGUSTIN F."/>
            <person name="Sosa J E."/>
            <person name="Modenutti C."/>
        </authorList>
    </citation>
    <scope>NUCLEOTIDE SEQUENCE [LARGE SCALE GENOMIC DNA]</scope>
</reference>